<evidence type="ECO:0000313" key="17">
    <source>
        <dbReference type="Ensembl" id="ENSSAUP00010046522.1"/>
    </source>
</evidence>
<feature type="compositionally biased region" description="Polar residues" evidence="14">
    <location>
        <begin position="91"/>
        <end position="110"/>
    </location>
</feature>
<dbReference type="OMA" id="PNGREVC"/>
<reference evidence="17" key="2">
    <citation type="submission" date="2025-08" db="UniProtKB">
        <authorList>
            <consortium name="Ensembl"/>
        </authorList>
    </citation>
    <scope>IDENTIFICATION</scope>
</reference>
<dbReference type="Pfam" id="PF03451">
    <property type="entry name" value="HELP"/>
    <property type="match status" value="1"/>
</dbReference>
<dbReference type="Gene3D" id="2.130.10.10">
    <property type="entry name" value="YVTN repeat-like/Quinoprotein amine dehydrogenase"/>
    <property type="match status" value="2"/>
</dbReference>
<keyword evidence="9" id="KW-0498">Mitosis</keyword>
<dbReference type="InterPro" id="IPR005108">
    <property type="entry name" value="HELP"/>
</dbReference>
<dbReference type="PROSITE" id="PS50082">
    <property type="entry name" value="WD_REPEATS_2"/>
    <property type="match status" value="2"/>
</dbReference>
<feature type="compositionally biased region" description="Basic and acidic residues" evidence="14">
    <location>
        <begin position="77"/>
        <end position="90"/>
    </location>
</feature>
<feature type="compositionally biased region" description="Low complexity" evidence="14">
    <location>
        <begin position="839"/>
        <end position="849"/>
    </location>
</feature>
<keyword evidence="6" id="KW-0132">Cell division</keyword>
<evidence type="ECO:0000256" key="5">
    <source>
        <dbReference type="ARBA" id="ARBA00022574"/>
    </source>
</evidence>
<dbReference type="InterPro" id="IPR015943">
    <property type="entry name" value="WD40/YVTN_repeat-like_dom_sf"/>
</dbReference>
<dbReference type="SUPFAM" id="SSF50998">
    <property type="entry name" value="Quinoprotein alcohol dehydrogenase-like"/>
    <property type="match status" value="1"/>
</dbReference>
<dbReference type="AlphaFoldDB" id="A0A671X619"/>
<dbReference type="PANTHER" id="PTHR13720:SF15">
    <property type="entry name" value="ECHINODERM MICROTUBULE-ASSOCIATED PROTEIN-LIKE 3"/>
    <property type="match status" value="1"/>
</dbReference>
<feature type="repeat" description="WD" evidence="13">
    <location>
        <begin position="678"/>
        <end position="719"/>
    </location>
</feature>
<evidence type="ECO:0000256" key="9">
    <source>
        <dbReference type="ARBA" id="ARBA00022776"/>
    </source>
</evidence>
<dbReference type="GO" id="GO:0072686">
    <property type="term" value="C:mitotic spindle"/>
    <property type="evidence" value="ECO:0007669"/>
    <property type="project" value="TreeGrafter"/>
</dbReference>
<comment type="subcellular location">
    <subcellularLocation>
        <location evidence="1">Cytoplasm</location>
        <location evidence="1">Cytoskeleton</location>
        <location evidence="1">Spindle</location>
    </subcellularLocation>
    <subcellularLocation>
        <location evidence="2">Midbody</location>
    </subcellularLocation>
</comment>
<dbReference type="Pfam" id="PF23409">
    <property type="entry name" value="Beta-prop_EML"/>
    <property type="match status" value="1"/>
</dbReference>
<accession>A0A671X619</accession>
<feature type="domain" description="EML-like first beta-propeller" evidence="15">
    <location>
        <begin position="262"/>
        <end position="540"/>
    </location>
</feature>
<dbReference type="FunFam" id="2.130.10.10:FF:000019">
    <property type="entry name" value="echinoderm microtubule-associated protein-like 4 isoform X2"/>
    <property type="match status" value="1"/>
</dbReference>
<dbReference type="GO" id="GO:0030496">
    <property type="term" value="C:midbody"/>
    <property type="evidence" value="ECO:0007669"/>
    <property type="project" value="UniProtKB-SubCell"/>
</dbReference>
<dbReference type="Pfam" id="PF23414">
    <property type="entry name" value="Beta-prop_EML_2"/>
    <property type="match status" value="1"/>
</dbReference>
<reference evidence="17" key="1">
    <citation type="submission" date="2021-04" db="EMBL/GenBank/DDBJ databases">
        <authorList>
            <consortium name="Wellcome Sanger Institute Data Sharing"/>
        </authorList>
    </citation>
    <scope>NUCLEOTIDE SEQUENCE [LARGE SCALE GENOMIC DNA]</scope>
</reference>
<evidence type="ECO:0000256" key="2">
    <source>
        <dbReference type="ARBA" id="ARBA00004214"/>
    </source>
</evidence>
<dbReference type="GO" id="GO:0005874">
    <property type="term" value="C:microtubule"/>
    <property type="evidence" value="ECO:0007669"/>
    <property type="project" value="UniProtKB-KW"/>
</dbReference>
<dbReference type="InterPro" id="IPR036322">
    <property type="entry name" value="WD40_repeat_dom_sf"/>
</dbReference>
<keyword evidence="4" id="KW-0963">Cytoplasm</keyword>
<dbReference type="Ensembl" id="ENSSAUT00010048889.1">
    <property type="protein sequence ID" value="ENSSAUP00010046522.1"/>
    <property type="gene ID" value="ENSSAUG00010013006.1"/>
</dbReference>
<evidence type="ECO:0000259" key="15">
    <source>
        <dbReference type="Pfam" id="PF23409"/>
    </source>
</evidence>
<dbReference type="InterPro" id="IPR001680">
    <property type="entry name" value="WD40_rpt"/>
</dbReference>
<feature type="domain" description="EML-like second beta-propeller" evidence="16">
    <location>
        <begin position="557"/>
        <end position="825"/>
    </location>
</feature>
<evidence type="ECO:0000256" key="11">
    <source>
        <dbReference type="ARBA" id="ARBA00023212"/>
    </source>
</evidence>
<keyword evidence="11" id="KW-0206">Cytoskeleton</keyword>
<name>A0A671X619_SPAAU</name>
<gene>
    <name evidence="17" type="primary">EML3</name>
    <name evidence="17" type="synonym">eml3</name>
</gene>
<dbReference type="InterPro" id="IPR055439">
    <property type="entry name" value="Beta-prop_EML_1st"/>
</dbReference>
<protein>
    <submittedName>
        <fullName evidence="17">EMAP like 3</fullName>
    </submittedName>
</protein>
<dbReference type="GO" id="GO:0000226">
    <property type="term" value="P:microtubule cytoskeleton organization"/>
    <property type="evidence" value="ECO:0007669"/>
    <property type="project" value="TreeGrafter"/>
</dbReference>
<dbReference type="SUPFAM" id="SSF50978">
    <property type="entry name" value="WD40 repeat-like"/>
    <property type="match status" value="2"/>
</dbReference>
<dbReference type="SMART" id="SM00320">
    <property type="entry name" value="WD40"/>
    <property type="match status" value="7"/>
</dbReference>
<evidence type="ECO:0000313" key="18">
    <source>
        <dbReference type="Proteomes" id="UP000472265"/>
    </source>
</evidence>
<dbReference type="Proteomes" id="UP000472265">
    <property type="component" value="Chromosome 10"/>
</dbReference>
<evidence type="ECO:0000256" key="4">
    <source>
        <dbReference type="ARBA" id="ARBA00022490"/>
    </source>
</evidence>
<dbReference type="InterPro" id="IPR011047">
    <property type="entry name" value="Quinoprotein_ADH-like_sf"/>
</dbReference>
<dbReference type="GeneTree" id="ENSGT00940000159589"/>
<reference evidence="17" key="3">
    <citation type="submission" date="2025-09" db="UniProtKB">
        <authorList>
            <consortium name="Ensembl"/>
        </authorList>
    </citation>
    <scope>IDENTIFICATION</scope>
</reference>
<evidence type="ECO:0000256" key="1">
    <source>
        <dbReference type="ARBA" id="ARBA00004186"/>
    </source>
</evidence>
<feature type="repeat" description="WD" evidence="13">
    <location>
        <begin position="550"/>
        <end position="584"/>
    </location>
</feature>
<dbReference type="GO" id="GO:0008017">
    <property type="term" value="F:microtubule binding"/>
    <property type="evidence" value="ECO:0007669"/>
    <property type="project" value="TreeGrafter"/>
</dbReference>
<proteinExistence type="inferred from homology"/>
<evidence type="ECO:0000256" key="3">
    <source>
        <dbReference type="ARBA" id="ARBA00006489"/>
    </source>
</evidence>
<comment type="similarity">
    <text evidence="3">Belongs to the WD repeat EMAP family.</text>
</comment>
<keyword evidence="7" id="KW-0493">Microtubule</keyword>
<dbReference type="PANTHER" id="PTHR13720">
    <property type="entry name" value="WD-40 REPEAT PROTEIN"/>
    <property type="match status" value="1"/>
</dbReference>
<keyword evidence="5 13" id="KW-0853">WD repeat</keyword>
<feature type="region of interest" description="Disordered" evidence="14">
    <location>
        <begin position="831"/>
        <end position="853"/>
    </location>
</feature>
<evidence type="ECO:0000256" key="10">
    <source>
        <dbReference type="ARBA" id="ARBA00023054"/>
    </source>
</evidence>
<keyword evidence="8" id="KW-0677">Repeat</keyword>
<dbReference type="GO" id="GO:0051301">
    <property type="term" value="P:cell division"/>
    <property type="evidence" value="ECO:0007669"/>
    <property type="project" value="UniProtKB-KW"/>
</dbReference>
<dbReference type="PROSITE" id="PS50294">
    <property type="entry name" value="WD_REPEATS_REGION"/>
    <property type="match status" value="2"/>
</dbReference>
<evidence type="ECO:0000256" key="12">
    <source>
        <dbReference type="ARBA" id="ARBA00023306"/>
    </source>
</evidence>
<dbReference type="FunFam" id="2.130.10.10:FF:000005">
    <property type="entry name" value="Putative echinoderm microtubule-associated protein-like 1"/>
    <property type="match status" value="1"/>
</dbReference>
<evidence type="ECO:0000256" key="13">
    <source>
        <dbReference type="PROSITE-ProRule" id="PRU00221"/>
    </source>
</evidence>
<evidence type="ECO:0000256" key="6">
    <source>
        <dbReference type="ARBA" id="ARBA00022618"/>
    </source>
</evidence>
<evidence type="ECO:0000259" key="16">
    <source>
        <dbReference type="Pfam" id="PF23414"/>
    </source>
</evidence>
<dbReference type="InterPro" id="IPR055442">
    <property type="entry name" value="Beta-prop_EML-like_2nd"/>
</dbReference>
<evidence type="ECO:0000256" key="8">
    <source>
        <dbReference type="ARBA" id="ARBA00022737"/>
    </source>
</evidence>
<organism evidence="17 18">
    <name type="scientific">Sparus aurata</name>
    <name type="common">Gilthead sea bream</name>
    <dbReference type="NCBI Taxonomy" id="8175"/>
    <lineage>
        <taxon>Eukaryota</taxon>
        <taxon>Metazoa</taxon>
        <taxon>Chordata</taxon>
        <taxon>Craniata</taxon>
        <taxon>Vertebrata</taxon>
        <taxon>Euteleostomi</taxon>
        <taxon>Actinopterygii</taxon>
        <taxon>Neopterygii</taxon>
        <taxon>Teleostei</taxon>
        <taxon>Neoteleostei</taxon>
        <taxon>Acanthomorphata</taxon>
        <taxon>Eupercaria</taxon>
        <taxon>Spariformes</taxon>
        <taxon>Sparidae</taxon>
        <taxon>Sparus</taxon>
    </lineage>
</organism>
<dbReference type="CDD" id="cd21949">
    <property type="entry name" value="TD_EMAP3"/>
    <property type="match status" value="1"/>
</dbReference>
<feature type="region of interest" description="Disordered" evidence="14">
    <location>
        <begin position="70"/>
        <end position="126"/>
    </location>
</feature>
<keyword evidence="10" id="KW-0175">Coiled coil</keyword>
<keyword evidence="12" id="KW-0131">Cell cycle</keyword>
<sequence>LTGFSQFCTINVSADSSAEFPDRVSLMEVRLQAQEDEITLLKSSLADALRRIRLHDQLLPILKQQLIRSPFSPPRSEASRGRTSRMEAAHQRSQALAQPQSEPQSRTSSPVLVPCPPSRKERRNNCALSHHPPFHPFNTIFIIIFSVASNCMALMNESKSCSNFDLCDWKSHLCCKPLIKPSASGQSIKMFIRGRPITMYIPSNIQNYEDLKMEPPSERLELDWVYGYRGRDCRANLYFLPSGEAVYFIACVVVLYHINNRTQRHYRKHTDCVRCLTLHPDKVRVASGQTAGVDKDGKPLQPCVHIWDSTTLVTLQQIGLGTFQRGVASVAFSVADSGAFLCVIDDSNEHMLSVWDCNKGTKHAEVKSTNEAVFAVDFNPSDSTNIITCGKSHVYFWTLNTGQFTKKQGIFGKYKKPKFIQCFVFSLTGDVLTGDSEGNILTWGKSAADVKTLGKGAKETFQIMRQTRAHEGSVFTLCTLQGGGLLSGGGKDRKIIRWSADLAPERECEIPEKYGAVRTIADVDGEELLVGTTRNAVLRGTFSDGFVAIVQGHVDEMWGLATHPSQNIFLTCGHDRQVCLWNTEEHKLDWCITLEYGLCAGFCPNGSVVSVGLSTGRWMVLDLLTREVVSESTDGNEQLSVMRYSPDGSFLAVGSHDNFIYIYNVTESGRRYTRFGKCNGHSSFITHLDWSKDGKYIMSNSGDYEILYWDIAAGCKLLRNRYESKDREWASYTCVLGFHVMGVWLEGSDGTDINALCRSHSERVVAVADDFCKVHLFQYPCPKPKAPSHKYDGHGSHVTNVCFTHSDSHLLSMGGKDTCILQWRVMGGGSGDSRERLGSVSASSTSTNSPEPATMSLVGSAAPWVVCCAAVEGMVPYYMSQNRTCHIEPLEAQLDLGLPVQLMKLVDVYFFS</sequence>
<dbReference type="InterPro" id="IPR050630">
    <property type="entry name" value="WD_repeat_EMAP"/>
</dbReference>
<keyword evidence="18" id="KW-1185">Reference proteome</keyword>
<evidence type="ECO:0000256" key="14">
    <source>
        <dbReference type="SAM" id="MobiDB-lite"/>
    </source>
</evidence>
<evidence type="ECO:0000256" key="7">
    <source>
        <dbReference type="ARBA" id="ARBA00022701"/>
    </source>
</evidence>